<feature type="transmembrane region" description="Helical" evidence="2">
    <location>
        <begin position="108"/>
        <end position="126"/>
    </location>
</feature>
<evidence type="ECO:0000313" key="3">
    <source>
        <dbReference type="EMBL" id="GAA4803898.1"/>
    </source>
</evidence>
<evidence type="ECO:0000256" key="1">
    <source>
        <dbReference type="SAM" id="MobiDB-lite"/>
    </source>
</evidence>
<sequence>MTILEETTRHGTLPVTAGGAGRSPSAEPAAPGAGGAAGGRLSGLIDPTPVAVALLAVQLAVFAVRWLGATPAHLGDAALETALIVATLAAGGGQLLAGVFGYLRGDKYVSHVAAVVGLWLFGLYFLTSNDAMEPASVGWYNIFLAVLLAIIMVPAVVKRMYAFICAFSSISAVLVLSGLGFLSLQAAEDAGGAADLSTAAGLLNASAWFAFIGAASLLWILAKTLYAESNVLGLGGSEDD</sequence>
<comment type="caution">
    <text evidence="3">The sequence shown here is derived from an EMBL/GenBank/DDBJ whole genome shotgun (WGS) entry which is preliminary data.</text>
</comment>
<protein>
    <recommendedName>
        <fullName evidence="5">GPR1/FUN34/yaaH family protein</fullName>
    </recommendedName>
</protein>
<organism evidence="3 4">
    <name type="scientific">Tomitella cavernea</name>
    <dbReference type="NCBI Taxonomy" id="1387982"/>
    <lineage>
        <taxon>Bacteria</taxon>
        <taxon>Bacillati</taxon>
        <taxon>Actinomycetota</taxon>
        <taxon>Actinomycetes</taxon>
        <taxon>Mycobacteriales</taxon>
        <taxon>Tomitella</taxon>
    </lineage>
</organism>
<name>A0ABP9C2J2_9ACTN</name>
<gene>
    <name evidence="3" type="ORF">GCM10023353_02820</name>
</gene>
<keyword evidence="2" id="KW-1133">Transmembrane helix</keyword>
<feature type="transmembrane region" description="Helical" evidence="2">
    <location>
        <begin position="164"/>
        <end position="187"/>
    </location>
</feature>
<feature type="compositionally biased region" description="Low complexity" evidence="1">
    <location>
        <begin position="22"/>
        <end position="31"/>
    </location>
</feature>
<dbReference type="RefSeq" id="WP_200175924.1">
    <property type="nucleotide sequence ID" value="NZ_BAABKQ010000001.1"/>
</dbReference>
<dbReference type="EMBL" id="BAABKQ010000001">
    <property type="protein sequence ID" value="GAA4803898.1"/>
    <property type="molecule type" value="Genomic_DNA"/>
</dbReference>
<keyword evidence="4" id="KW-1185">Reference proteome</keyword>
<dbReference type="Proteomes" id="UP001500839">
    <property type="component" value="Unassembled WGS sequence"/>
</dbReference>
<reference evidence="4" key="1">
    <citation type="journal article" date="2019" name="Int. J. Syst. Evol. Microbiol.">
        <title>The Global Catalogue of Microorganisms (GCM) 10K type strain sequencing project: providing services to taxonomists for standard genome sequencing and annotation.</title>
        <authorList>
            <consortium name="The Broad Institute Genomics Platform"/>
            <consortium name="The Broad Institute Genome Sequencing Center for Infectious Disease"/>
            <person name="Wu L."/>
            <person name="Ma J."/>
        </authorList>
    </citation>
    <scope>NUCLEOTIDE SEQUENCE [LARGE SCALE GENOMIC DNA]</scope>
    <source>
        <strain evidence="4">JCM 18542</strain>
    </source>
</reference>
<feature type="transmembrane region" description="Helical" evidence="2">
    <location>
        <begin position="199"/>
        <end position="222"/>
    </location>
</feature>
<keyword evidence="2" id="KW-0472">Membrane</keyword>
<evidence type="ECO:0000313" key="4">
    <source>
        <dbReference type="Proteomes" id="UP001500839"/>
    </source>
</evidence>
<feature type="transmembrane region" description="Helical" evidence="2">
    <location>
        <begin position="81"/>
        <end position="103"/>
    </location>
</feature>
<proteinExistence type="predicted"/>
<keyword evidence="2" id="KW-0812">Transmembrane</keyword>
<feature type="transmembrane region" description="Helical" evidence="2">
    <location>
        <begin position="138"/>
        <end position="157"/>
    </location>
</feature>
<feature type="region of interest" description="Disordered" evidence="1">
    <location>
        <begin position="1"/>
        <end position="34"/>
    </location>
</feature>
<evidence type="ECO:0008006" key="5">
    <source>
        <dbReference type="Google" id="ProtNLM"/>
    </source>
</evidence>
<accession>A0ABP9C2J2</accession>
<feature type="transmembrane region" description="Helical" evidence="2">
    <location>
        <begin position="50"/>
        <end position="69"/>
    </location>
</feature>
<evidence type="ECO:0000256" key="2">
    <source>
        <dbReference type="SAM" id="Phobius"/>
    </source>
</evidence>